<accession>A0A9P2T739</accession>
<gene>
    <name evidence="2" type="ORF">TM51_15121</name>
</gene>
<organism evidence="2 3">
    <name type="scientific">Thermobifida fusca TM51</name>
    <dbReference type="NCBI Taxonomy" id="1169414"/>
    <lineage>
        <taxon>Bacteria</taxon>
        <taxon>Bacillati</taxon>
        <taxon>Actinomycetota</taxon>
        <taxon>Actinomycetes</taxon>
        <taxon>Streptosporangiales</taxon>
        <taxon>Nocardiopsidaceae</taxon>
        <taxon>Thermobifida</taxon>
    </lineage>
</organism>
<feature type="region of interest" description="Disordered" evidence="1">
    <location>
        <begin position="36"/>
        <end position="60"/>
    </location>
</feature>
<proteinExistence type="predicted"/>
<dbReference type="AlphaFoldDB" id="A0A9P2T739"/>
<sequence>MLTLLLTALPHRLGEGVSHRGYPLPDHVCVHPQGHRRVGVPEASGDQVHGHPGQQRGRVDVPQATQPCWRKPLSQPGPCAGSLYLWINCLINEDPVSG</sequence>
<name>A0A9P2T739_THEFU</name>
<keyword evidence="3" id="KW-1185">Reference proteome</keyword>
<protein>
    <submittedName>
        <fullName evidence="2">Uncharacterized protein</fullName>
    </submittedName>
</protein>
<dbReference type="Proteomes" id="UP000014184">
    <property type="component" value="Unassembled WGS sequence"/>
</dbReference>
<evidence type="ECO:0000313" key="2">
    <source>
        <dbReference type="EMBL" id="EOR69892.1"/>
    </source>
</evidence>
<comment type="caution">
    <text evidence="2">The sequence shown here is derived from an EMBL/GenBank/DDBJ whole genome shotgun (WGS) entry which is preliminary data.</text>
</comment>
<evidence type="ECO:0000313" key="3">
    <source>
        <dbReference type="Proteomes" id="UP000014184"/>
    </source>
</evidence>
<dbReference type="EMBL" id="AOSG01000087">
    <property type="protein sequence ID" value="EOR69892.1"/>
    <property type="molecule type" value="Genomic_DNA"/>
</dbReference>
<reference evidence="2 3" key="1">
    <citation type="journal article" date="2013" name="Genome Announc.">
        <title>Draft Genome Sequence of the Lignocellulose Decomposer Thermobifida fusca Strain TM51.</title>
        <authorList>
            <person name="Toth A."/>
            <person name="Barna T."/>
            <person name="Nagy I."/>
            <person name="Horvath B."/>
            <person name="Nagy I."/>
            <person name="Tancsics A."/>
            <person name="Kriszt B."/>
            <person name="Baka E."/>
            <person name="Fekete C."/>
            <person name="Kukolya J."/>
        </authorList>
    </citation>
    <scope>NUCLEOTIDE SEQUENCE [LARGE SCALE GENOMIC DNA]</scope>
    <source>
        <strain evidence="2 3">TM51</strain>
    </source>
</reference>
<evidence type="ECO:0000256" key="1">
    <source>
        <dbReference type="SAM" id="MobiDB-lite"/>
    </source>
</evidence>